<reference evidence="1" key="1">
    <citation type="journal article" date="1999" name="Methods Enzymol.">
        <title>High-efficiency full-length cDNA cloning.</title>
        <authorList>
            <person name="Carninci P."/>
            <person name="Hayashizaki Y."/>
        </authorList>
    </citation>
    <scope>NUCLEOTIDE SEQUENCE</scope>
    <source>
        <strain evidence="1">C57BL/6J</strain>
        <tissue evidence="1">Inner ear</tissue>
    </source>
</reference>
<sequence>MAHSEVHLVYEPTSRTWKKMHSSLESRSSQQFSRDGDTSMKTQVLHMTNECSRVPNCSAVLSEASGVFLQTTTGKKSCNTPISTFTLVLQ</sequence>
<accession>Q3TYU4</accession>
<dbReference type="UCSC" id="uc012gbz.1">
    <property type="organism name" value="mouse"/>
</dbReference>
<proteinExistence type="evidence at transcript level"/>
<dbReference type="MGI" id="MGI:3782158">
    <property type="gene designation" value="Gm3985"/>
</dbReference>
<reference evidence="1" key="7">
    <citation type="journal article" date="2005" name="Science">
        <title>The Transcriptional Landscape of the Mammalian Genome.</title>
        <authorList>
            <consortium name="The FANTOM Consortium"/>
            <consortium name="Riken Genome Exploration Research Group and Genome Science Group (Genome Network Project Core Group)"/>
        </authorList>
    </citation>
    <scope>NUCLEOTIDE SEQUENCE</scope>
    <source>
        <strain evidence="1">C57BL/6J</strain>
        <tissue evidence="1">Inner ear</tissue>
    </source>
</reference>
<organism evidence="1">
    <name type="scientific">Mus musculus</name>
    <name type="common">Mouse</name>
    <dbReference type="NCBI Taxonomy" id="10090"/>
    <lineage>
        <taxon>Eukaryota</taxon>
        <taxon>Metazoa</taxon>
        <taxon>Chordata</taxon>
        <taxon>Craniata</taxon>
        <taxon>Vertebrata</taxon>
        <taxon>Euteleostomi</taxon>
        <taxon>Mammalia</taxon>
        <taxon>Eutheria</taxon>
        <taxon>Euarchontoglires</taxon>
        <taxon>Glires</taxon>
        <taxon>Rodentia</taxon>
        <taxon>Myomorpha</taxon>
        <taxon>Muroidea</taxon>
        <taxon>Muridae</taxon>
        <taxon>Murinae</taxon>
        <taxon>Mus</taxon>
        <taxon>Mus</taxon>
    </lineage>
</organism>
<reference evidence="1" key="8">
    <citation type="journal article" date="2005" name="Science">
        <title>Antisense Transcription in the Mammalian Transcriptome.</title>
        <authorList>
            <consortium name="RIKEN Genome Exploration Research Group and Genome Science Group (Genome Network Project Core Group) and the FANTOM Consortium"/>
        </authorList>
    </citation>
    <scope>NUCLEOTIDE SEQUENCE</scope>
    <source>
        <strain evidence="1">C57BL/6J</strain>
        <tissue evidence="1">Inner ear</tissue>
    </source>
</reference>
<protein>
    <submittedName>
        <fullName evidence="1">Uncharacterized protein</fullName>
    </submittedName>
</protein>
<reference evidence="1" key="6">
    <citation type="submission" date="2004-03" db="EMBL/GenBank/DDBJ databases">
        <authorList>
            <person name="Arakawa T."/>
            <person name="Carninci P."/>
            <person name="Fukuda S."/>
            <person name="Hashizume W."/>
            <person name="Hayashida K."/>
            <person name="Hori F."/>
            <person name="Iida J."/>
            <person name="Imamura K."/>
            <person name="Imotani K."/>
            <person name="Itoh M."/>
            <person name="Kanagawa S."/>
            <person name="Kawai J."/>
            <person name="Kojima M."/>
            <person name="Konno H."/>
            <person name="Murata M."/>
            <person name="Nakamura M."/>
            <person name="Ninomiya N."/>
            <person name="Nishiyori H."/>
            <person name="Nomura K."/>
            <person name="Ohno M."/>
            <person name="Sakazume N."/>
            <person name="Sano H."/>
            <person name="Sasaki D."/>
            <person name="Shibata K."/>
            <person name="Shiraki T."/>
            <person name="Tagami M."/>
            <person name="Tagami Y."/>
            <person name="Waki K."/>
            <person name="Watahiki A."/>
            <person name="Muramatsu M."/>
            <person name="Hayashizaki Y."/>
        </authorList>
    </citation>
    <scope>NUCLEOTIDE SEQUENCE</scope>
    <source>
        <strain evidence="1">C57BL/6J</strain>
        <tissue evidence="1">Inner ear</tissue>
    </source>
</reference>
<reference evidence="1" key="4">
    <citation type="journal article" date="2001" name="Nature">
        <title>Functional annotation of a full-length mouse cDNA collection.</title>
        <authorList>
            <consortium name="The RIKEN Genome Exploration Research Group Phase II Team and the FANTOM Consortium"/>
        </authorList>
    </citation>
    <scope>NUCLEOTIDE SEQUENCE</scope>
    <source>
        <strain evidence="1">C57BL/6J</strain>
        <tissue evidence="1">Inner ear</tissue>
    </source>
</reference>
<evidence type="ECO:0000313" key="2">
    <source>
        <dbReference type="MGI" id="MGI:3782158"/>
    </source>
</evidence>
<reference evidence="1" key="2">
    <citation type="journal article" date="2000" name="Genome Res.">
        <title>Normalization and subtraction of cap-trapper-selected cDNAs to prepare full-length cDNA libraries for rapid discovery of new genes.</title>
        <authorList>
            <person name="Carninci P."/>
            <person name="Shibata Y."/>
            <person name="Hayatsu N."/>
            <person name="Sugahara Y."/>
            <person name="Shibata K."/>
            <person name="Itoh M."/>
            <person name="Konno H."/>
            <person name="Okazaki Y."/>
            <person name="Muramatsu M."/>
            <person name="Hayashizaki Y."/>
        </authorList>
    </citation>
    <scope>NUCLEOTIDE SEQUENCE</scope>
    <source>
        <strain evidence="1">C57BL/6J</strain>
        <tissue evidence="1">Inner ear</tissue>
    </source>
</reference>
<name>Q3TYU4_MOUSE</name>
<gene>
    <name evidence="2" type="primary">Gm3985</name>
    <name evidence="2" type="synonym">100042715</name>
</gene>
<evidence type="ECO:0000313" key="1">
    <source>
        <dbReference type="EMBL" id="BAE34468.1"/>
    </source>
</evidence>
<dbReference type="AGR" id="MGI:3782158"/>
<dbReference type="AlphaFoldDB" id="Q3TYU4"/>
<reference evidence="1" key="5">
    <citation type="journal article" date="2002" name="Nature">
        <title>Analysis of the mouse transcriptome based on functional annotation of 60,770 full-length cDNAs.</title>
        <authorList>
            <consortium name="The FANTOM Consortium and the RIKEN Genome Exploration Research Group Phase I and II Team"/>
        </authorList>
    </citation>
    <scope>NUCLEOTIDE SEQUENCE</scope>
    <source>
        <strain evidence="1">C57BL/6J</strain>
        <tissue evidence="1">Inner ear</tissue>
    </source>
</reference>
<dbReference type="EMBL" id="AK158352">
    <property type="protein sequence ID" value="BAE34468.1"/>
    <property type="molecule type" value="mRNA"/>
</dbReference>
<reference evidence="1" key="3">
    <citation type="journal article" date="2000" name="Genome Res.">
        <title>RIKEN integrated sequence analysis (RISA) system--384-format sequencing pipeline with 384 multicapillary sequencer.</title>
        <authorList>
            <person name="Shibata K."/>
            <person name="Itoh M."/>
            <person name="Aizawa K."/>
            <person name="Nagaoka S."/>
            <person name="Sasaki N."/>
            <person name="Carninci P."/>
            <person name="Konno H."/>
            <person name="Akiyama J."/>
            <person name="Nishi K."/>
            <person name="Kitsunai T."/>
            <person name="Tashiro H."/>
            <person name="Itoh M."/>
            <person name="Sumi N."/>
            <person name="Ishii Y."/>
            <person name="Nakamura S."/>
            <person name="Hazama M."/>
            <person name="Nishine T."/>
            <person name="Harada A."/>
            <person name="Yamamoto R."/>
            <person name="Matsumoto H."/>
            <person name="Sakaguchi S."/>
            <person name="Ikegami T."/>
            <person name="Kashiwagi K."/>
            <person name="Fujiwake S."/>
            <person name="Inoue K."/>
            <person name="Togawa Y."/>
            <person name="Izawa M."/>
            <person name="Ohara E."/>
            <person name="Watahiki M."/>
            <person name="Yoneda Y."/>
            <person name="Ishikawa T."/>
            <person name="Ozawa K."/>
            <person name="Tanaka T."/>
            <person name="Matsuura S."/>
            <person name="Kawai J."/>
            <person name="Okazaki Y."/>
            <person name="Muramatsu M."/>
            <person name="Inoue Y."/>
            <person name="Kira A."/>
            <person name="Hayashizaki Y."/>
        </authorList>
    </citation>
    <scope>NUCLEOTIDE SEQUENCE</scope>
    <source>
        <strain evidence="1">C57BL/6J</strain>
        <tissue evidence="1">Inner ear</tissue>
    </source>
</reference>